<dbReference type="InterPro" id="IPR050553">
    <property type="entry name" value="Thioredoxin_ResA/DsbE_sf"/>
</dbReference>
<comment type="caution">
    <text evidence="3">The sequence shown here is derived from an EMBL/GenBank/DDBJ whole genome shotgun (WGS) entry which is preliminary data.</text>
</comment>
<dbReference type="InterPro" id="IPR013766">
    <property type="entry name" value="Thioredoxin_domain"/>
</dbReference>
<name>A0ABY1JQ61_9BACL</name>
<dbReference type="SUPFAM" id="SSF52833">
    <property type="entry name" value="Thioredoxin-like"/>
    <property type="match status" value="1"/>
</dbReference>
<dbReference type="InterPro" id="IPR036249">
    <property type="entry name" value="Thioredoxin-like_sf"/>
</dbReference>
<proteinExistence type="predicted"/>
<gene>
    <name evidence="3" type="ORF">SAMN05421578_102576</name>
</gene>
<dbReference type="EMBL" id="FTNK01000002">
    <property type="protein sequence ID" value="SIQ56190.1"/>
    <property type="molecule type" value="Genomic_DNA"/>
</dbReference>
<evidence type="ECO:0000256" key="1">
    <source>
        <dbReference type="ARBA" id="ARBA00023157"/>
    </source>
</evidence>
<dbReference type="Proteomes" id="UP000186666">
    <property type="component" value="Unassembled WGS sequence"/>
</dbReference>
<dbReference type="PANTHER" id="PTHR42852">
    <property type="entry name" value="THIOL:DISULFIDE INTERCHANGE PROTEIN DSBE"/>
    <property type="match status" value="1"/>
</dbReference>
<evidence type="ECO:0000259" key="2">
    <source>
        <dbReference type="PROSITE" id="PS51352"/>
    </source>
</evidence>
<evidence type="ECO:0000313" key="3">
    <source>
        <dbReference type="EMBL" id="SIQ56190.1"/>
    </source>
</evidence>
<dbReference type="PROSITE" id="PS51352">
    <property type="entry name" value="THIOREDOXIN_2"/>
    <property type="match status" value="1"/>
</dbReference>
<dbReference type="RefSeq" id="WP_068581836.1">
    <property type="nucleotide sequence ID" value="NZ_FTNK01000002.1"/>
</dbReference>
<dbReference type="Pfam" id="PF00578">
    <property type="entry name" value="AhpC-TSA"/>
    <property type="match status" value="1"/>
</dbReference>
<sequence length="176" mass="19594">MRRLFEFLIIIAAVAAAAWVLYHSIHNENSTSTGTIEVDAIAPEFEITTLTGEKVQLKDYRGQRVLINFWASWCKPCVREMPLLNNLHTSSNSQVETLFINVGESKATVSDYLKDHQFSLPAAIDVTGRISNLYGVAALPATFIIDGEGHIRNAILGEITDFTLLQEWLNITDSVN</sequence>
<reference evidence="3 4" key="1">
    <citation type="submission" date="2017-01" db="EMBL/GenBank/DDBJ databases">
        <authorList>
            <person name="Varghese N."/>
            <person name="Submissions S."/>
        </authorList>
    </citation>
    <scope>NUCLEOTIDE SEQUENCE [LARGE SCALE GENOMIC DNA]</scope>
    <source>
        <strain evidence="3 4">ATCC 23464</strain>
    </source>
</reference>
<keyword evidence="4" id="KW-1185">Reference proteome</keyword>
<evidence type="ECO:0000313" key="4">
    <source>
        <dbReference type="Proteomes" id="UP000186666"/>
    </source>
</evidence>
<dbReference type="Gene3D" id="3.40.30.10">
    <property type="entry name" value="Glutaredoxin"/>
    <property type="match status" value="1"/>
</dbReference>
<dbReference type="PANTHER" id="PTHR42852:SF13">
    <property type="entry name" value="PROTEIN DIPZ"/>
    <property type="match status" value="1"/>
</dbReference>
<accession>A0ABY1JQ61</accession>
<keyword evidence="1" id="KW-1015">Disulfide bond</keyword>
<dbReference type="InterPro" id="IPR000866">
    <property type="entry name" value="AhpC/TSA"/>
</dbReference>
<protein>
    <submittedName>
        <fullName evidence="3">Peroxiredoxin</fullName>
    </submittedName>
</protein>
<dbReference type="CDD" id="cd02966">
    <property type="entry name" value="TlpA_like_family"/>
    <property type="match status" value="1"/>
</dbReference>
<organism evidence="3 4">
    <name type="scientific">Paenibacillus macquariensis</name>
    <dbReference type="NCBI Taxonomy" id="948756"/>
    <lineage>
        <taxon>Bacteria</taxon>
        <taxon>Bacillati</taxon>
        <taxon>Bacillota</taxon>
        <taxon>Bacilli</taxon>
        <taxon>Bacillales</taxon>
        <taxon>Paenibacillaceae</taxon>
        <taxon>Paenibacillus</taxon>
    </lineage>
</organism>
<feature type="domain" description="Thioredoxin" evidence="2">
    <location>
        <begin position="36"/>
        <end position="176"/>
    </location>
</feature>